<dbReference type="AlphaFoldDB" id="A0A3S3RR46"/>
<evidence type="ECO:0000313" key="4">
    <source>
        <dbReference type="Proteomes" id="UP000287687"/>
    </source>
</evidence>
<gene>
    <name evidence="3" type="ORF">EPK99_19485</name>
</gene>
<name>A0A3S3RR46_9HYPH</name>
<dbReference type="EMBL" id="SBIP01000004">
    <property type="protein sequence ID" value="RWX75864.1"/>
    <property type="molecule type" value="Genomic_DNA"/>
</dbReference>
<dbReference type="Pfam" id="PF05016">
    <property type="entry name" value="ParE_toxin"/>
    <property type="match status" value="1"/>
</dbReference>
<dbReference type="PANTHER" id="PTHR33755:SF6">
    <property type="entry name" value="PLASMID STABILIZATION SYSTEM PROTEIN"/>
    <property type="match status" value="1"/>
</dbReference>
<proteinExistence type="inferred from homology"/>
<dbReference type="OrthoDB" id="8369899at2"/>
<keyword evidence="2" id="KW-1277">Toxin-antitoxin system</keyword>
<comment type="similarity">
    <text evidence="1">Belongs to the RelE toxin family.</text>
</comment>
<protein>
    <submittedName>
        <fullName evidence="3">Type II toxin-antitoxin system RelE/ParE family toxin</fullName>
    </submittedName>
</protein>
<evidence type="ECO:0000313" key="3">
    <source>
        <dbReference type="EMBL" id="RWX75864.1"/>
    </source>
</evidence>
<dbReference type="PANTHER" id="PTHR33755">
    <property type="entry name" value="TOXIN PARE1-RELATED"/>
    <property type="match status" value="1"/>
</dbReference>
<organism evidence="3 4">
    <name type="scientific">Neorhizobium lilium</name>
    <dbReference type="NCBI Taxonomy" id="2503024"/>
    <lineage>
        <taxon>Bacteria</taxon>
        <taxon>Pseudomonadati</taxon>
        <taxon>Pseudomonadota</taxon>
        <taxon>Alphaproteobacteria</taxon>
        <taxon>Hyphomicrobiales</taxon>
        <taxon>Rhizobiaceae</taxon>
        <taxon>Rhizobium/Agrobacterium group</taxon>
        <taxon>Neorhizobium</taxon>
    </lineage>
</organism>
<dbReference type="InterPro" id="IPR007712">
    <property type="entry name" value="RelE/ParE_toxin"/>
</dbReference>
<sequence length="101" mass="11879">MPMKIVYLPQTRADLRWMKDYYSRIFPEGARQARMRFKTAAQLLEDNPEIGRLGPIAGTWEFVIAKTPFIIFYRIQMNRIEILRIWDGRALRSNEASDSAV</sequence>
<dbReference type="Gene3D" id="3.30.2310.20">
    <property type="entry name" value="RelE-like"/>
    <property type="match status" value="1"/>
</dbReference>
<dbReference type="RefSeq" id="WP_128444743.1">
    <property type="nucleotide sequence ID" value="NZ_SBIP01000004.1"/>
</dbReference>
<keyword evidence="4" id="KW-1185">Reference proteome</keyword>
<dbReference type="Proteomes" id="UP000287687">
    <property type="component" value="Unassembled WGS sequence"/>
</dbReference>
<reference evidence="3 4" key="1">
    <citation type="submission" date="2019-01" db="EMBL/GenBank/DDBJ databases">
        <title>The draft genome of Rhizobium sp. 24NR.</title>
        <authorList>
            <person name="Liu L."/>
            <person name="Liang L."/>
            <person name="Shi S."/>
            <person name="Xu L."/>
            <person name="Wang X."/>
            <person name="Li L."/>
            <person name="Zhang X."/>
        </authorList>
    </citation>
    <scope>NUCLEOTIDE SEQUENCE [LARGE SCALE GENOMIC DNA]</scope>
    <source>
        <strain evidence="3 4">24NR</strain>
    </source>
</reference>
<comment type="caution">
    <text evidence="3">The sequence shown here is derived from an EMBL/GenBank/DDBJ whole genome shotgun (WGS) entry which is preliminary data.</text>
</comment>
<evidence type="ECO:0000256" key="1">
    <source>
        <dbReference type="ARBA" id="ARBA00006226"/>
    </source>
</evidence>
<dbReference type="InterPro" id="IPR035093">
    <property type="entry name" value="RelE/ParE_toxin_dom_sf"/>
</dbReference>
<dbReference type="InterPro" id="IPR051803">
    <property type="entry name" value="TA_system_RelE-like_toxin"/>
</dbReference>
<accession>A0A3S3RR46</accession>
<evidence type="ECO:0000256" key="2">
    <source>
        <dbReference type="ARBA" id="ARBA00022649"/>
    </source>
</evidence>